<reference evidence="2 3" key="1">
    <citation type="submission" date="2016-05" db="EMBL/GenBank/DDBJ databases">
        <authorList>
            <person name="Lavstsen T."/>
            <person name="Jespersen J.S."/>
        </authorList>
    </citation>
    <scope>NUCLEOTIDE SEQUENCE [LARGE SCALE GENOMIC DNA]</scope>
    <source>
        <strain evidence="2 3">B7-9</strain>
    </source>
</reference>
<accession>A0A2H3L595</accession>
<sequence length="276" mass="30255">MQIPDINPDTIPDVATRQIVIQLLNVIETLAAENAALRVEIQHLRDENARLTGRSAKPDIKPPTPPSPPPADHSSEAERRTRTPRSKPTKNATLTVTHEERCVVDPATLPADAVRHGTTEFIVQRLHMAVEVVRFTRDVWYFPSTNTTITAPLPPGYQDGANVSRPALLTFLRDVGLTIGTGTVARMLLDPDGFWADEAAAIHQTGLATGSWVATDQTGTRVHGQNEVCHVVGNALFTSYHTRPGGTRQDVLAVLKHPDIPLHNNAMELAARRRVR</sequence>
<protein>
    <recommendedName>
        <fullName evidence="4">Transposase</fullName>
    </recommendedName>
</protein>
<gene>
    <name evidence="2" type="ORF">A9Q02_22085</name>
</gene>
<evidence type="ECO:0000313" key="2">
    <source>
        <dbReference type="EMBL" id="PDW00046.1"/>
    </source>
</evidence>
<organism evidence="2 3">
    <name type="scientific">Candidatus Chloroploca asiatica</name>
    <dbReference type="NCBI Taxonomy" id="1506545"/>
    <lineage>
        <taxon>Bacteria</taxon>
        <taxon>Bacillati</taxon>
        <taxon>Chloroflexota</taxon>
        <taxon>Chloroflexia</taxon>
        <taxon>Chloroflexales</taxon>
        <taxon>Chloroflexineae</taxon>
        <taxon>Oscillochloridaceae</taxon>
        <taxon>Candidatus Chloroploca</taxon>
    </lineage>
</organism>
<dbReference type="AlphaFoldDB" id="A0A2H3L595"/>
<evidence type="ECO:0008006" key="4">
    <source>
        <dbReference type="Google" id="ProtNLM"/>
    </source>
</evidence>
<dbReference type="OrthoDB" id="137795at2"/>
<keyword evidence="3" id="KW-1185">Reference proteome</keyword>
<evidence type="ECO:0000256" key="1">
    <source>
        <dbReference type="SAM" id="MobiDB-lite"/>
    </source>
</evidence>
<name>A0A2H3L595_9CHLR</name>
<dbReference type="RefSeq" id="WP_097651334.1">
    <property type="nucleotide sequence ID" value="NZ_LYXE01000060.1"/>
</dbReference>
<dbReference type="EMBL" id="LYXE01000060">
    <property type="protein sequence ID" value="PDW00046.1"/>
    <property type="molecule type" value="Genomic_DNA"/>
</dbReference>
<comment type="caution">
    <text evidence="2">The sequence shown here is derived from an EMBL/GenBank/DDBJ whole genome shotgun (WGS) entry which is preliminary data.</text>
</comment>
<dbReference type="Proteomes" id="UP000220922">
    <property type="component" value="Unassembled WGS sequence"/>
</dbReference>
<feature type="region of interest" description="Disordered" evidence="1">
    <location>
        <begin position="48"/>
        <end position="93"/>
    </location>
</feature>
<evidence type="ECO:0000313" key="3">
    <source>
        <dbReference type="Proteomes" id="UP000220922"/>
    </source>
</evidence>
<proteinExistence type="predicted"/>
<feature type="compositionally biased region" description="Pro residues" evidence="1">
    <location>
        <begin position="61"/>
        <end position="71"/>
    </location>
</feature>